<dbReference type="EMBL" id="BKCP01008849">
    <property type="protein sequence ID" value="GER49894.1"/>
    <property type="molecule type" value="Genomic_DNA"/>
</dbReference>
<dbReference type="Proteomes" id="UP000325081">
    <property type="component" value="Unassembled WGS sequence"/>
</dbReference>
<evidence type="ECO:0000313" key="2">
    <source>
        <dbReference type="EMBL" id="GER49894.1"/>
    </source>
</evidence>
<comment type="caution">
    <text evidence="2">The sequence shown here is derived from an EMBL/GenBank/DDBJ whole genome shotgun (WGS) entry which is preliminary data.</text>
</comment>
<organism evidence="2 3">
    <name type="scientific">Striga asiatica</name>
    <name type="common">Asiatic witchweed</name>
    <name type="synonym">Buchnera asiatica</name>
    <dbReference type="NCBI Taxonomy" id="4170"/>
    <lineage>
        <taxon>Eukaryota</taxon>
        <taxon>Viridiplantae</taxon>
        <taxon>Streptophyta</taxon>
        <taxon>Embryophyta</taxon>
        <taxon>Tracheophyta</taxon>
        <taxon>Spermatophyta</taxon>
        <taxon>Magnoliopsida</taxon>
        <taxon>eudicotyledons</taxon>
        <taxon>Gunneridae</taxon>
        <taxon>Pentapetalae</taxon>
        <taxon>asterids</taxon>
        <taxon>lamiids</taxon>
        <taxon>Lamiales</taxon>
        <taxon>Orobanchaceae</taxon>
        <taxon>Buchnereae</taxon>
        <taxon>Striga</taxon>
    </lineage>
</organism>
<reference evidence="3" key="1">
    <citation type="journal article" date="2019" name="Curr. Biol.">
        <title>Genome Sequence of Striga asiatica Provides Insight into the Evolution of Plant Parasitism.</title>
        <authorList>
            <person name="Yoshida S."/>
            <person name="Kim S."/>
            <person name="Wafula E.K."/>
            <person name="Tanskanen J."/>
            <person name="Kim Y.M."/>
            <person name="Honaas L."/>
            <person name="Yang Z."/>
            <person name="Spallek T."/>
            <person name="Conn C.E."/>
            <person name="Ichihashi Y."/>
            <person name="Cheong K."/>
            <person name="Cui S."/>
            <person name="Der J.P."/>
            <person name="Gundlach H."/>
            <person name="Jiao Y."/>
            <person name="Hori C."/>
            <person name="Ishida J.K."/>
            <person name="Kasahara H."/>
            <person name="Kiba T."/>
            <person name="Kim M.S."/>
            <person name="Koo N."/>
            <person name="Laohavisit A."/>
            <person name="Lee Y.H."/>
            <person name="Lumba S."/>
            <person name="McCourt P."/>
            <person name="Mortimer J.C."/>
            <person name="Mutuku J.M."/>
            <person name="Nomura T."/>
            <person name="Sasaki-Sekimoto Y."/>
            <person name="Seto Y."/>
            <person name="Wang Y."/>
            <person name="Wakatake T."/>
            <person name="Sakakibara H."/>
            <person name="Demura T."/>
            <person name="Yamaguchi S."/>
            <person name="Yoneyama K."/>
            <person name="Manabe R.I."/>
            <person name="Nelson D.C."/>
            <person name="Schulman A.H."/>
            <person name="Timko M.P."/>
            <person name="dePamphilis C.W."/>
            <person name="Choi D."/>
            <person name="Shirasu K."/>
        </authorList>
    </citation>
    <scope>NUCLEOTIDE SEQUENCE [LARGE SCALE GENOMIC DNA]</scope>
    <source>
        <strain evidence="3">cv. UVA1</strain>
    </source>
</reference>
<proteinExistence type="predicted"/>
<evidence type="ECO:0000256" key="1">
    <source>
        <dbReference type="SAM" id="MobiDB-lite"/>
    </source>
</evidence>
<sequence length="118" mass="12173">MVATHINGPAPASVQASTFVQLLEPELPCIPRHKNHSPLEPRATRVAVQKACPSGPSPPQASPPHCSNSHAAARGANQACRLTSFGSPAPGGGIWTRGRPLLCTSRPPEGRSTSASPS</sequence>
<accession>A0A5A7R0H7</accession>
<name>A0A5A7R0H7_STRAF</name>
<feature type="region of interest" description="Disordered" evidence="1">
    <location>
        <begin position="45"/>
        <end position="118"/>
    </location>
</feature>
<gene>
    <name evidence="2" type="ORF">STAS_27164</name>
</gene>
<keyword evidence="3" id="KW-1185">Reference proteome</keyword>
<dbReference type="AlphaFoldDB" id="A0A5A7R0H7"/>
<protein>
    <submittedName>
        <fullName evidence="2">Signal transducer and activator of transcription2</fullName>
    </submittedName>
</protein>
<evidence type="ECO:0000313" key="3">
    <source>
        <dbReference type="Proteomes" id="UP000325081"/>
    </source>
</evidence>